<proteinExistence type="predicted"/>
<dbReference type="Gene3D" id="3.80.10.10">
    <property type="entry name" value="Ribonuclease Inhibitor"/>
    <property type="match status" value="1"/>
</dbReference>
<reference evidence="2" key="1">
    <citation type="submission" date="2020-05" db="EMBL/GenBank/DDBJ databases">
        <title>WGS assembly of Panicum virgatum.</title>
        <authorList>
            <person name="Lovell J.T."/>
            <person name="Jenkins J."/>
            <person name="Shu S."/>
            <person name="Juenger T.E."/>
            <person name="Schmutz J."/>
        </authorList>
    </citation>
    <scope>NUCLEOTIDE SEQUENCE</scope>
    <source>
        <strain evidence="2">AP13</strain>
    </source>
</reference>
<feature type="compositionally biased region" description="Acidic residues" evidence="1">
    <location>
        <begin position="376"/>
        <end position="393"/>
    </location>
</feature>
<evidence type="ECO:0008006" key="4">
    <source>
        <dbReference type="Google" id="ProtNLM"/>
    </source>
</evidence>
<protein>
    <recommendedName>
        <fullName evidence="4">FBD domain-containing protein</fullName>
    </recommendedName>
</protein>
<comment type="caution">
    <text evidence="2">The sequence shown here is derived from an EMBL/GenBank/DDBJ whole genome shotgun (WGS) entry which is preliminary data.</text>
</comment>
<evidence type="ECO:0000313" key="3">
    <source>
        <dbReference type="Proteomes" id="UP000823388"/>
    </source>
</evidence>
<dbReference type="PANTHER" id="PTHR34709">
    <property type="entry name" value="OS10G0396666 PROTEIN"/>
    <property type="match status" value="1"/>
</dbReference>
<evidence type="ECO:0000256" key="1">
    <source>
        <dbReference type="SAM" id="MobiDB-lite"/>
    </source>
</evidence>
<dbReference type="SUPFAM" id="SSF52047">
    <property type="entry name" value="RNI-like"/>
    <property type="match status" value="1"/>
</dbReference>
<dbReference type="PANTHER" id="PTHR34709:SF28">
    <property type="entry name" value="OS08G0272601 PROTEIN"/>
    <property type="match status" value="1"/>
</dbReference>
<accession>A0A8T0TH82</accession>
<dbReference type="SUPFAM" id="SSF81383">
    <property type="entry name" value="F-box domain"/>
    <property type="match status" value="1"/>
</dbReference>
<dbReference type="AlphaFoldDB" id="A0A8T0TH82"/>
<name>A0A8T0TH82_PANVG</name>
<feature type="compositionally biased region" description="Basic and acidic residues" evidence="1">
    <location>
        <begin position="187"/>
        <end position="196"/>
    </location>
</feature>
<dbReference type="InterPro" id="IPR036047">
    <property type="entry name" value="F-box-like_dom_sf"/>
</dbReference>
<dbReference type="InterPro" id="IPR055312">
    <property type="entry name" value="FBL15-like"/>
</dbReference>
<feature type="region of interest" description="Disordered" evidence="1">
    <location>
        <begin position="372"/>
        <end position="395"/>
    </location>
</feature>
<organism evidence="2 3">
    <name type="scientific">Panicum virgatum</name>
    <name type="common">Blackwell switchgrass</name>
    <dbReference type="NCBI Taxonomy" id="38727"/>
    <lineage>
        <taxon>Eukaryota</taxon>
        <taxon>Viridiplantae</taxon>
        <taxon>Streptophyta</taxon>
        <taxon>Embryophyta</taxon>
        <taxon>Tracheophyta</taxon>
        <taxon>Spermatophyta</taxon>
        <taxon>Magnoliopsida</taxon>
        <taxon>Liliopsida</taxon>
        <taxon>Poales</taxon>
        <taxon>Poaceae</taxon>
        <taxon>PACMAD clade</taxon>
        <taxon>Panicoideae</taxon>
        <taxon>Panicodae</taxon>
        <taxon>Paniceae</taxon>
        <taxon>Panicinae</taxon>
        <taxon>Panicum</taxon>
        <taxon>Panicum sect. Hiantes</taxon>
    </lineage>
</organism>
<evidence type="ECO:0000313" key="2">
    <source>
        <dbReference type="EMBL" id="KAG2609607.1"/>
    </source>
</evidence>
<dbReference type="EMBL" id="CM029043">
    <property type="protein sequence ID" value="KAG2609607.1"/>
    <property type="molecule type" value="Genomic_DNA"/>
</dbReference>
<gene>
    <name evidence="2" type="ORF">PVAP13_4KG053100</name>
</gene>
<feature type="compositionally biased region" description="Acidic residues" evidence="1">
    <location>
        <begin position="164"/>
        <end position="186"/>
    </location>
</feature>
<keyword evidence="3" id="KW-1185">Reference proteome</keyword>
<sequence>MDSTAASAKRARRAPPAAGDADRISGLDDDVLLRVLELVGDARDAVRTGALSRRWLGLWARAPVLRFASSGPVPTAAGGGEEHRAALERYVSFVNGVLARRARSGCAVECLAISYTKTDAARNPERLLQAAYVDAAQGWIRYAFEHGVKSFAVDLRVPPKLDEDGNEYEDEDDDDDDDDEEEEEEDGGRHRDDGGEKYSGSEQPLVIIDELLPRPARLETMRLALGGAGLQLPTAMKFASLTDLSLERIEIARGGAHLLGRLVSPANCPRLQKLRMSKLRLPSPDEGMQIDADVLSELWVEGVNVRSLELRTPSLRVLHIDICSHEQLRVSAPRLEEATFFQRSCPPPRLEVDGDLAHVRSLKLYLMAHRPPDSYSDSDSDSDSNSDSDEAENDTNTLHVNDTSILLLKHCSSLTCLDVILGGRKVCKDDVDMIKSSVPHLAHVTSLTVNVSDVFERHDFGAGVASLLTRFKNLRHLSLHLPLFVSLLYDYDPREALDQCDHPDHWASHEISMTDLQEVELTGLTGTDCELWFMKAVLTSAGGLRKVAATFNPKCKQPERKMDAFESMLLDQGMWTSHREAFTLINTSMNL</sequence>
<feature type="compositionally biased region" description="Low complexity" evidence="1">
    <location>
        <begin position="1"/>
        <end position="19"/>
    </location>
</feature>
<dbReference type="InterPro" id="IPR032675">
    <property type="entry name" value="LRR_dom_sf"/>
</dbReference>
<dbReference type="Proteomes" id="UP000823388">
    <property type="component" value="Chromosome 4K"/>
</dbReference>
<feature type="region of interest" description="Disordered" evidence="1">
    <location>
        <begin position="159"/>
        <end position="200"/>
    </location>
</feature>
<feature type="region of interest" description="Disordered" evidence="1">
    <location>
        <begin position="1"/>
        <end position="21"/>
    </location>
</feature>